<comment type="caution">
    <text evidence="1">The sequence shown here is derived from an EMBL/GenBank/DDBJ whole genome shotgun (WGS) entry which is preliminary data.</text>
</comment>
<evidence type="ECO:0000313" key="1">
    <source>
        <dbReference type="EMBL" id="MED6239126.1"/>
    </source>
</evidence>
<dbReference type="Proteomes" id="UP001345963">
    <property type="component" value="Unassembled WGS sequence"/>
</dbReference>
<keyword evidence="2" id="KW-1185">Reference proteome</keyword>
<reference evidence="1 2" key="1">
    <citation type="submission" date="2021-07" db="EMBL/GenBank/DDBJ databases">
        <authorList>
            <person name="Palmer J.M."/>
        </authorList>
    </citation>
    <scope>NUCLEOTIDE SEQUENCE [LARGE SCALE GENOMIC DNA]</scope>
    <source>
        <strain evidence="1 2">AT_MEX2019</strain>
        <tissue evidence="1">Muscle</tissue>
    </source>
</reference>
<gene>
    <name evidence="1" type="ORF">ATANTOWER_002139</name>
</gene>
<organism evidence="1 2">
    <name type="scientific">Ataeniobius toweri</name>
    <dbReference type="NCBI Taxonomy" id="208326"/>
    <lineage>
        <taxon>Eukaryota</taxon>
        <taxon>Metazoa</taxon>
        <taxon>Chordata</taxon>
        <taxon>Craniata</taxon>
        <taxon>Vertebrata</taxon>
        <taxon>Euteleostomi</taxon>
        <taxon>Actinopterygii</taxon>
        <taxon>Neopterygii</taxon>
        <taxon>Teleostei</taxon>
        <taxon>Neoteleostei</taxon>
        <taxon>Acanthomorphata</taxon>
        <taxon>Ovalentaria</taxon>
        <taxon>Atherinomorphae</taxon>
        <taxon>Cyprinodontiformes</taxon>
        <taxon>Goodeidae</taxon>
        <taxon>Ataeniobius</taxon>
    </lineage>
</organism>
<name>A0ABU7ALM9_9TELE</name>
<accession>A0ABU7ALM9</accession>
<protein>
    <submittedName>
        <fullName evidence="1">Uncharacterized protein</fullName>
    </submittedName>
</protein>
<evidence type="ECO:0000313" key="2">
    <source>
        <dbReference type="Proteomes" id="UP001345963"/>
    </source>
</evidence>
<sequence length="123" mass="14061">MVIRPDHMTTLTSGSFNPCWPHKINCQVIHKTDPACSKCSQSETICCHRIRLTGRFSIKPRENSRTKMKGERKALIKDNFCKSNQSKSFHDSNHMLTQYTQQHSHFTIPSALISLTNPPACFN</sequence>
<proteinExistence type="predicted"/>
<dbReference type="EMBL" id="JAHUTI010020885">
    <property type="protein sequence ID" value="MED6239126.1"/>
    <property type="molecule type" value="Genomic_DNA"/>
</dbReference>